<accession>A0A2S9I5X1</accession>
<comment type="caution">
    <text evidence="7">The sequence shown here is derived from an EMBL/GenBank/DDBJ whole genome shotgun (WGS) entry which is preliminary data.</text>
</comment>
<evidence type="ECO:0000256" key="5">
    <source>
        <dbReference type="PIRNR" id="PIRNR005426"/>
    </source>
</evidence>
<evidence type="ECO:0000259" key="6">
    <source>
        <dbReference type="Pfam" id="PF00881"/>
    </source>
</evidence>
<dbReference type="PIRSF" id="PIRSF005426">
    <property type="entry name" value="Frp"/>
    <property type="match status" value="1"/>
</dbReference>
<keyword evidence="2 5" id="KW-0285">Flavoprotein</keyword>
<evidence type="ECO:0000256" key="3">
    <source>
        <dbReference type="ARBA" id="ARBA00022643"/>
    </source>
</evidence>
<evidence type="ECO:0000313" key="7">
    <source>
        <dbReference type="EMBL" id="PRD13161.1"/>
    </source>
</evidence>
<dbReference type="Gene3D" id="3.40.109.10">
    <property type="entry name" value="NADH Oxidase"/>
    <property type="match status" value="1"/>
</dbReference>
<keyword evidence="5" id="KW-0521">NADP</keyword>
<evidence type="ECO:0000256" key="4">
    <source>
        <dbReference type="ARBA" id="ARBA00023002"/>
    </source>
</evidence>
<feature type="domain" description="Nitroreductase" evidence="6">
    <location>
        <begin position="9"/>
        <end position="164"/>
    </location>
</feature>
<dbReference type="PANTHER" id="PTHR43425">
    <property type="entry name" value="OXYGEN-INSENSITIVE NADPH NITROREDUCTASE"/>
    <property type="match status" value="1"/>
</dbReference>
<dbReference type="AlphaFoldDB" id="A0A2S9I5X1"/>
<sequence length="246" mass="27182">MNSTTQILKSHRSDRSYLAKPIDDRILDDIIECAWLAPTSVNSQQVSVIVTRDAATRARIAELAGGQPWIAQAPVFITFVLDMHKSQLAIAAEGKEQIAHQSLESIVSGATDVGIALEAVMTAARSHGLGVVPIGGIRRDPTALIELLQLPELTFPVAGVVLGYVDQQAPQKPRMPMEGFRHEEHYRQDVLPETIRSYNQTIVEHWQQTGRTDGDNWGNNTASYYQNIYFPAVQPAILRQGFGIDK</sequence>
<dbReference type="RefSeq" id="WP_105595092.1">
    <property type="nucleotide sequence ID" value="NZ_PDET01000022.1"/>
</dbReference>
<keyword evidence="4 5" id="KW-0560">Oxidoreductase</keyword>
<organism evidence="7 8">
    <name type="scientific">Pantoea coffeiphila</name>
    <dbReference type="NCBI Taxonomy" id="1465635"/>
    <lineage>
        <taxon>Bacteria</taxon>
        <taxon>Pseudomonadati</taxon>
        <taxon>Pseudomonadota</taxon>
        <taxon>Gammaproteobacteria</taxon>
        <taxon>Enterobacterales</taxon>
        <taxon>Erwiniaceae</taxon>
        <taxon>Pantoea</taxon>
    </lineage>
</organism>
<dbReference type="InterPro" id="IPR029479">
    <property type="entry name" value="Nitroreductase"/>
</dbReference>
<keyword evidence="8" id="KW-1185">Reference proteome</keyword>
<comment type="similarity">
    <text evidence="1 5">Belongs to the flavin oxidoreductase frp family.</text>
</comment>
<dbReference type="GO" id="GO:0016491">
    <property type="term" value="F:oxidoreductase activity"/>
    <property type="evidence" value="ECO:0007669"/>
    <property type="project" value="UniProtKB-UniRule"/>
</dbReference>
<dbReference type="SUPFAM" id="SSF55469">
    <property type="entry name" value="FMN-dependent nitroreductase-like"/>
    <property type="match status" value="1"/>
</dbReference>
<dbReference type="OrthoDB" id="3181400at2"/>
<name>A0A2S9I5X1_9GAMM</name>
<dbReference type="Proteomes" id="UP000239181">
    <property type="component" value="Unassembled WGS sequence"/>
</dbReference>
<dbReference type="EMBL" id="PDET01000022">
    <property type="protein sequence ID" value="PRD13161.1"/>
    <property type="molecule type" value="Genomic_DNA"/>
</dbReference>
<keyword evidence="3 5" id="KW-0288">FMN</keyword>
<evidence type="ECO:0000313" key="8">
    <source>
        <dbReference type="Proteomes" id="UP000239181"/>
    </source>
</evidence>
<dbReference type="InterPro" id="IPR000415">
    <property type="entry name" value="Nitroreductase-like"/>
</dbReference>
<dbReference type="PANTHER" id="PTHR43425:SF2">
    <property type="entry name" value="OXYGEN-INSENSITIVE NADPH NITROREDUCTASE"/>
    <property type="match status" value="1"/>
</dbReference>
<reference evidence="7 8" key="1">
    <citation type="submission" date="2017-10" db="EMBL/GenBank/DDBJ databases">
        <title>Draft genome of two endophytic bacteria isolated from 'guarana' Paullinia cupana (Mart.) Ducke.</title>
        <authorList>
            <person name="Siqueira K.A."/>
            <person name="Liotti R.G."/>
            <person name="Mendes T.A."/>
            <person name="Soares M.A."/>
        </authorList>
    </citation>
    <scope>NUCLEOTIDE SEQUENCE [LARGE SCALE GENOMIC DNA]</scope>
    <source>
        <strain evidence="7 8">342</strain>
    </source>
</reference>
<dbReference type="Pfam" id="PF00881">
    <property type="entry name" value="Nitroreductase"/>
    <property type="match status" value="1"/>
</dbReference>
<dbReference type="InterPro" id="IPR016446">
    <property type="entry name" value="Flavin_OxRdtase_Frp"/>
</dbReference>
<protein>
    <submittedName>
        <fullName evidence="7">NADPH-dependent oxidoreductase</fullName>
    </submittedName>
</protein>
<proteinExistence type="inferred from homology"/>
<gene>
    <name evidence="7" type="ORF">CQW29_23125</name>
</gene>
<evidence type="ECO:0000256" key="1">
    <source>
        <dbReference type="ARBA" id="ARBA00008366"/>
    </source>
</evidence>
<evidence type="ECO:0000256" key="2">
    <source>
        <dbReference type="ARBA" id="ARBA00022630"/>
    </source>
</evidence>